<feature type="transmembrane region" description="Helical" evidence="8">
    <location>
        <begin position="102"/>
        <end position="120"/>
    </location>
</feature>
<dbReference type="InterPro" id="IPR000298">
    <property type="entry name" value="Cyt_c_oxidase-like_su3"/>
</dbReference>
<evidence type="ECO:0000313" key="10">
    <source>
        <dbReference type="EMBL" id="AUX09225.1"/>
    </source>
</evidence>
<keyword evidence="10" id="KW-0560">Oxidoreductase</keyword>
<keyword evidence="5 8" id="KW-1133">Transmembrane helix</keyword>
<dbReference type="Gene3D" id="1.20.120.80">
    <property type="entry name" value="Cytochrome c oxidase, subunit III, four-helix bundle"/>
    <property type="match status" value="1"/>
</dbReference>
<comment type="subcellular location">
    <subcellularLocation>
        <location evidence="1 7">Cell membrane</location>
        <topology evidence="1 7">Multi-pass membrane protein</topology>
    </subcellularLocation>
</comment>
<dbReference type="EC" id="1.9.3.1" evidence="10"/>
<protein>
    <submittedName>
        <fullName evidence="10">Cytochrome c oxidase subunit III</fullName>
        <ecNumber evidence="10">1.9.3.1</ecNumber>
    </submittedName>
</protein>
<dbReference type="Proteomes" id="UP000263012">
    <property type="component" value="Chromosome"/>
</dbReference>
<evidence type="ECO:0000256" key="2">
    <source>
        <dbReference type="ARBA" id="ARBA00010581"/>
    </source>
</evidence>
<evidence type="ECO:0000256" key="6">
    <source>
        <dbReference type="ARBA" id="ARBA00023136"/>
    </source>
</evidence>
<dbReference type="InterPro" id="IPR035973">
    <property type="entry name" value="Cyt_c_oxidase_su3-like_sf"/>
</dbReference>
<comment type="similarity">
    <text evidence="2 7">Belongs to the cytochrome c oxidase subunit 3 family.</text>
</comment>
<evidence type="ECO:0000256" key="8">
    <source>
        <dbReference type="SAM" id="Phobius"/>
    </source>
</evidence>
<dbReference type="PANTHER" id="PTHR11403:SF2">
    <property type="entry name" value="CYTOCHROME BO(3) UBIQUINOL OXIDASE SUBUNIT 3"/>
    <property type="match status" value="1"/>
</dbReference>
<feature type="transmembrane region" description="Helical" evidence="8">
    <location>
        <begin position="61"/>
        <end position="82"/>
    </location>
</feature>
<feature type="domain" description="Heme-copper oxidase subunit III family profile" evidence="9">
    <location>
        <begin position="1"/>
        <end position="238"/>
    </location>
</feature>
<evidence type="ECO:0000256" key="1">
    <source>
        <dbReference type="ARBA" id="ARBA00004651"/>
    </source>
</evidence>
<dbReference type="AlphaFoldDB" id="A0A343TJF3"/>
<evidence type="ECO:0000256" key="3">
    <source>
        <dbReference type="ARBA" id="ARBA00022475"/>
    </source>
</evidence>
<dbReference type="InterPro" id="IPR013833">
    <property type="entry name" value="Cyt_c_oxidase_su3_a-hlx"/>
</dbReference>
<keyword evidence="6 8" id="KW-0472">Membrane</keyword>
<feature type="transmembrane region" description="Helical" evidence="8">
    <location>
        <begin position="132"/>
        <end position="152"/>
    </location>
</feature>
<dbReference type="PROSITE" id="PS50253">
    <property type="entry name" value="COX3"/>
    <property type="match status" value="1"/>
</dbReference>
<dbReference type="Pfam" id="PF00510">
    <property type="entry name" value="COX3"/>
    <property type="match status" value="1"/>
</dbReference>
<dbReference type="GO" id="GO:0019646">
    <property type="term" value="P:aerobic electron transport chain"/>
    <property type="evidence" value="ECO:0007669"/>
    <property type="project" value="InterPro"/>
</dbReference>
<evidence type="ECO:0000256" key="7">
    <source>
        <dbReference type="RuleBase" id="RU003376"/>
    </source>
</evidence>
<evidence type="ECO:0000256" key="4">
    <source>
        <dbReference type="ARBA" id="ARBA00022692"/>
    </source>
</evidence>
<dbReference type="CDD" id="cd00386">
    <property type="entry name" value="Heme_Cu_Oxidase_III_like"/>
    <property type="match status" value="1"/>
</dbReference>
<dbReference type="GO" id="GO:0004129">
    <property type="term" value="F:cytochrome-c oxidase activity"/>
    <property type="evidence" value="ECO:0007669"/>
    <property type="project" value="InterPro"/>
</dbReference>
<dbReference type="EMBL" id="CP025066">
    <property type="protein sequence ID" value="AUX09225.1"/>
    <property type="molecule type" value="Genomic_DNA"/>
</dbReference>
<accession>A0A343TJF3</accession>
<feature type="transmembrane region" description="Helical" evidence="8">
    <location>
        <begin position="172"/>
        <end position="196"/>
    </location>
</feature>
<keyword evidence="3" id="KW-1003">Cell membrane</keyword>
<sequence>MAAGLFGIALGFLWLPLLAVGVPVFGYGVYRWTREYAVDEFERGVIPAQKRQLLGLPSGTLTMWLVILSEIFVFGALFASLLYLEAVNGPWPPDGLALDLPYAIGLTVLLVSSGILLHWGKDSLENGDRRRFGYGVAGAFVLGSAFLVGQLYEYSQFMAKGLTPTEGPYGSTFYALTGMHGAHVAAGLVLIGVIGLRAWRRGHFSENRHLMVRATTLYWHFVDAVWLVILVVVYFRFSG</sequence>
<dbReference type="GO" id="GO:0005886">
    <property type="term" value="C:plasma membrane"/>
    <property type="evidence" value="ECO:0007669"/>
    <property type="project" value="UniProtKB-SubCell"/>
</dbReference>
<proteinExistence type="inferred from homology"/>
<dbReference type="PANTHER" id="PTHR11403">
    <property type="entry name" value="CYTOCHROME C OXIDASE SUBUNIT III"/>
    <property type="match status" value="1"/>
</dbReference>
<dbReference type="SUPFAM" id="SSF81452">
    <property type="entry name" value="Cytochrome c oxidase subunit III-like"/>
    <property type="match status" value="1"/>
</dbReference>
<dbReference type="KEGG" id="hdf:AArcSl_1596"/>
<evidence type="ECO:0000259" key="9">
    <source>
        <dbReference type="PROSITE" id="PS50253"/>
    </source>
</evidence>
<dbReference type="GO" id="GO:0016491">
    <property type="term" value="F:oxidoreductase activity"/>
    <property type="evidence" value="ECO:0007669"/>
    <property type="project" value="UniProtKB-KW"/>
</dbReference>
<feature type="transmembrane region" description="Helical" evidence="8">
    <location>
        <begin position="217"/>
        <end position="237"/>
    </location>
</feature>
<reference evidence="11" key="1">
    <citation type="submission" date="2017-11" db="EMBL/GenBank/DDBJ databases">
        <title>Phenotypic and genomic properties of facultatively anaerobic sulfur-reducing natronoarchaea from hypersaline soda lakes.</title>
        <authorList>
            <person name="Sorokin D.Y."/>
            <person name="Kublanov I.V."/>
            <person name="Roman P."/>
            <person name="Sinninghe Damste J.S."/>
            <person name="Golyshin P.N."/>
            <person name="Rojo D."/>
            <person name="Ciordia S."/>
            <person name="Mena M.D.C."/>
            <person name="Ferrer M."/>
            <person name="Messina E."/>
            <person name="Smedile F."/>
            <person name="La Spada G."/>
            <person name="La Cono V."/>
            <person name="Yakimov M.M."/>
        </authorList>
    </citation>
    <scope>NUCLEOTIDE SEQUENCE [LARGE SCALE GENOMIC DNA]</scope>
    <source>
        <strain evidence="11">AArc-Sl</strain>
    </source>
</reference>
<dbReference type="InterPro" id="IPR024791">
    <property type="entry name" value="Cyt_c/ubiquinol_Oxase_su3"/>
</dbReference>
<name>A0A343TJF3_9EURY</name>
<keyword evidence="4 7" id="KW-0812">Transmembrane</keyword>
<evidence type="ECO:0000313" key="11">
    <source>
        <dbReference type="Proteomes" id="UP000263012"/>
    </source>
</evidence>
<organism evidence="10 11">
    <name type="scientific">Halalkaliarchaeum desulfuricum</name>
    <dbReference type="NCBI Taxonomy" id="2055893"/>
    <lineage>
        <taxon>Archaea</taxon>
        <taxon>Methanobacteriati</taxon>
        <taxon>Methanobacteriota</taxon>
        <taxon>Stenosarchaea group</taxon>
        <taxon>Halobacteria</taxon>
        <taxon>Halobacteriales</taxon>
        <taxon>Haloferacaceae</taxon>
        <taxon>Halalkaliarchaeum</taxon>
    </lineage>
</organism>
<keyword evidence="11" id="KW-1185">Reference proteome</keyword>
<evidence type="ECO:0000256" key="5">
    <source>
        <dbReference type="ARBA" id="ARBA00022989"/>
    </source>
</evidence>
<feature type="transmembrane region" description="Helical" evidence="8">
    <location>
        <begin position="6"/>
        <end position="30"/>
    </location>
</feature>
<gene>
    <name evidence="10" type="primary">coxC</name>
    <name evidence="10" type="ORF">AArcSl_1596</name>
</gene>